<gene>
    <name evidence="2" type="ORF">ACFQ33_12985</name>
</gene>
<evidence type="ECO:0008006" key="4">
    <source>
        <dbReference type="Google" id="ProtNLM"/>
    </source>
</evidence>
<evidence type="ECO:0000313" key="3">
    <source>
        <dbReference type="Proteomes" id="UP001597173"/>
    </source>
</evidence>
<feature type="transmembrane region" description="Helical" evidence="1">
    <location>
        <begin position="31"/>
        <end position="57"/>
    </location>
</feature>
<protein>
    <recommendedName>
        <fullName evidence="4">Phage holin family protein</fullName>
    </recommendedName>
</protein>
<name>A0ABW3YXX9_MYCRA</name>
<keyword evidence="1" id="KW-0812">Transmembrane</keyword>
<keyword evidence="3" id="KW-1185">Reference proteome</keyword>
<evidence type="ECO:0000256" key="1">
    <source>
        <dbReference type="SAM" id="Phobius"/>
    </source>
</evidence>
<feature type="transmembrane region" description="Helical" evidence="1">
    <location>
        <begin position="63"/>
        <end position="87"/>
    </location>
</feature>
<evidence type="ECO:0000313" key="2">
    <source>
        <dbReference type="EMBL" id="MFD1328806.1"/>
    </source>
</evidence>
<dbReference type="EMBL" id="JBHTNF010000007">
    <property type="protein sequence ID" value="MFD1328806.1"/>
    <property type="molecule type" value="Genomic_DNA"/>
</dbReference>
<comment type="caution">
    <text evidence="2">The sequence shown here is derived from an EMBL/GenBank/DDBJ whole genome shotgun (WGS) entry which is preliminary data.</text>
</comment>
<keyword evidence="1" id="KW-0472">Membrane</keyword>
<dbReference type="Proteomes" id="UP001597173">
    <property type="component" value="Unassembled WGS sequence"/>
</dbReference>
<organism evidence="2 3">
    <name type="scientific">Mycoplana ramosa</name>
    <name type="common">Mycoplana bullata</name>
    <dbReference type="NCBI Taxonomy" id="40837"/>
    <lineage>
        <taxon>Bacteria</taxon>
        <taxon>Pseudomonadati</taxon>
        <taxon>Pseudomonadota</taxon>
        <taxon>Alphaproteobacteria</taxon>
        <taxon>Hyphomicrobiales</taxon>
        <taxon>Rhizobiaceae</taxon>
        <taxon>Mycoplana</taxon>
    </lineage>
</organism>
<sequence length="146" mass="15831">MRSIVAALAQSLIFRIEDRIEETVARSKRNAIFVGAAFLLLLTAYVLGVAALCVTLANHYGTVPALLGLAGGVTTIALVLIAILLHLNNRDAQIRQRRRKQMQARRQLAALAAGTAARQPLATAALGLALALFLKPDSRRRRRPDE</sequence>
<feature type="transmembrane region" description="Helical" evidence="1">
    <location>
        <begin position="108"/>
        <end position="134"/>
    </location>
</feature>
<dbReference type="RefSeq" id="WP_374839435.1">
    <property type="nucleotide sequence ID" value="NZ_JBHEEW010000009.1"/>
</dbReference>
<keyword evidence="1" id="KW-1133">Transmembrane helix</keyword>
<accession>A0ABW3YXX9</accession>
<reference evidence="3" key="1">
    <citation type="journal article" date="2019" name="Int. J. Syst. Evol. Microbiol.">
        <title>The Global Catalogue of Microorganisms (GCM) 10K type strain sequencing project: providing services to taxonomists for standard genome sequencing and annotation.</title>
        <authorList>
            <consortium name="The Broad Institute Genomics Platform"/>
            <consortium name="The Broad Institute Genome Sequencing Center for Infectious Disease"/>
            <person name="Wu L."/>
            <person name="Ma J."/>
        </authorList>
    </citation>
    <scope>NUCLEOTIDE SEQUENCE [LARGE SCALE GENOMIC DNA]</scope>
    <source>
        <strain evidence="3">CCUG 55609</strain>
    </source>
</reference>
<proteinExistence type="predicted"/>